<name>A0A9P4H7J4_9PLEO</name>
<evidence type="ECO:0000313" key="2">
    <source>
        <dbReference type="Proteomes" id="UP000799777"/>
    </source>
</evidence>
<evidence type="ECO:0000313" key="1">
    <source>
        <dbReference type="EMBL" id="KAF2028535.1"/>
    </source>
</evidence>
<comment type="caution">
    <text evidence="1">The sequence shown here is derived from an EMBL/GenBank/DDBJ whole genome shotgun (WGS) entry which is preliminary data.</text>
</comment>
<protein>
    <recommendedName>
        <fullName evidence="3">Ketopantoate reductase N-terminal domain-containing protein</fullName>
    </recommendedName>
</protein>
<accession>A0A9P4H7J4</accession>
<reference evidence="1" key="1">
    <citation type="journal article" date="2020" name="Stud. Mycol.">
        <title>101 Dothideomycetes genomes: a test case for predicting lifestyles and emergence of pathogens.</title>
        <authorList>
            <person name="Haridas S."/>
            <person name="Albert R."/>
            <person name="Binder M."/>
            <person name="Bloem J."/>
            <person name="Labutti K."/>
            <person name="Salamov A."/>
            <person name="Andreopoulos B."/>
            <person name="Baker S."/>
            <person name="Barry K."/>
            <person name="Bills G."/>
            <person name="Bluhm B."/>
            <person name="Cannon C."/>
            <person name="Castanera R."/>
            <person name="Culley D."/>
            <person name="Daum C."/>
            <person name="Ezra D."/>
            <person name="Gonzalez J."/>
            <person name="Henrissat B."/>
            <person name="Kuo A."/>
            <person name="Liang C."/>
            <person name="Lipzen A."/>
            <person name="Lutzoni F."/>
            <person name="Magnuson J."/>
            <person name="Mondo S."/>
            <person name="Nolan M."/>
            <person name="Ohm R."/>
            <person name="Pangilinan J."/>
            <person name="Park H.-J."/>
            <person name="Ramirez L."/>
            <person name="Alfaro M."/>
            <person name="Sun H."/>
            <person name="Tritt A."/>
            <person name="Yoshinaga Y."/>
            <person name="Zwiers L.-H."/>
            <person name="Turgeon B."/>
            <person name="Goodwin S."/>
            <person name="Spatafora J."/>
            <person name="Crous P."/>
            <person name="Grigoriev I."/>
        </authorList>
    </citation>
    <scope>NUCLEOTIDE SEQUENCE</scope>
    <source>
        <strain evidence="1">CBS 110217</strain>
    </source>
</reference>
<evidence type="ECO:0008006" key="3">
    <source>
        <dbReference type="Google" id="ProtNLM"/>
    </source>
</evidence>
<dbReference type="AlphaFoldDB" id="A0A9P4H7J4"/>
<organism evidence="1 2">
    <name type="scientific">Setomelanomma holmii</name>
    <dbReference type="NCBI Taxonomy" id="210430"/>
    <lineage>
        <taxon>Eukaryota</taxon>
        <taxon>Fungi</taxon>
        <taxon>Dikarya</taxon>
        <taxon>Ascomycota</taxon>
        <taxon>Pezizomycotina</taxon>
        <taxon>Dothideomycetes</taxon>
        <taxon>Pleosporomycetidae</taxon>
        <taxon>Pleosporales</taxon>
        <taxon>Pleosporineae</taxon>
        <taxon>Phaeosphaeriaceae</taxon>
        <taxon>Setomelanomma</taxon>
    </lineage>
</organism>
<gene>
    <name evidence="1" type="ORF">EK21DRAFT_113703</name>
</gene>
<dbReference type="EMBL" id="ML978211">
    <property type="protein sequence ID" value="KAF2028535.1"/>
    <property type="molecule type" value="Genomic_DNA"/>
</dbReference>
<sequence>MSTISKPKVLIVGCGAVGLTQGYHLSFGASITFLVRPGRKPAFQPPKKLYDYKTNALNVFNDYRVIESPKEVAGEDFLFVFDTLDGHTARSEGGVATLKAVANLIRDHQQTFVVYDAVGLDMEDHYATTMGIPKDRLLLAASMLAHQPTKSISLPPNADAGLVSHADMFYASWGDTNGLNVFNTQPKHVKTLGEIYSKHDKIRIGVLPAFMSSAGLMVGILQVVSWSADGSQSFEHFRQNTELWNLMLAAQSEILNLPRFGWTGWLSSWVMGSWATAKIVTAPVEAVKPLAYHEFNDFHHGAKVNKQDIMVIEQLIADGERSKHKMVACREMCRRAEAKAAEKAGSS</sequence>
<keyword evidence="2" id="KW-1185">Reference proteome</keyword>
<dbReference type="OrthoDB" id="3753531at2759"/>
<dbReference type="Proteomes" id="UP000799777">
    <property type="component" value="Unassembled WGS sequence"/>
</dbReference>
<proteinExistence type="predicted"/>